<dbReference type="EMBL" id="CP158252">
    <property type="protein sequence ID" value="XDJ42098.1"/>
    <property type="molecule type" value="Genomic_DNA"/>
</dbReference>
<dbReference type="RefSeq" id="WP_368643493.1">
    <property type="nucleotide sequence ID" value="NZ_CP158252.1"/>
</dbReference>
<dbReference type="AlphaFoldDB" id="A0AB39CJN5"/>
<proteinExistence type="predicted"/>
<gene>
    <name evidence="1" type="ORF">ABRY99_00530</name>
</gene>
<evidence type="ECO:0000313" key="1">
    <source>
        <dbReference type="EMBL" id="XDJ42098.1"/>
    </source>
</evidence>
<protein>
    <submittedName>
        <fullName evidence="1">Uncharacterized protein</fullName>
    </submittedName>
</protein>
<organism evidence="1">
    <name type="scientific">Castellaniella ginsengisoli</name>
    <dbReference type="NCBI Taxonomy" id="546114"/>
    <lineage>
        <taxon>Bacteria</taxon>
        <taxon>Pseudomonadati</taxon>
        <taxon>Pseudomonadota</taxon>
        <taxon>Betaproteobacteria</taxon>
        <taxon>Burkholderiales</taxon>
        <taxon>Alcaligenaceae</taxon>
        <taxon>Castellaniella</taxon>
    </lineage>
</organism>
<reference evidence="1" key="1">
    <citation type="submission" date="2024-05" db="EMBL/GenBank/DDBJ databases">
        <authorList>
            <person name="Luo Y.-C."/>
            <person name="Nicholds J."/>
            <person name="Mortimer T."/>
            <person name="Maboni G."/>
        </authorList>
    </citation>
    <scope>NUCLEOTIDE SEQUENCE</scope>
    <source>
        <strain evidence="1">153920</strain>
    </source>
</reference>
<name>A0AB39CJN5_9BURK</name>
<sequence length="109" mass="11948">MDNLFVAAQAIVLRLQMCGVAVRLTERRPLCKGETNWCVQILQAAAQGSQVDYQLLPAIITKKGMPNNALHIDLAPNPVSTRSGSLEVDDFRVIECLLDQINGDIISTK</sequence>
<accession>A0AB39CJN5</accession>